<name>A0A0M3J126_ANISI</name>
<organism evidence="4">
    <name type="scientific">Anisakis simplex</name>
    <name type="common">Herring worm</name>
    <dbReference type="NCBI Taxonomy" id="6269"/>
    <lineage>
        <taxon>Eukaryota</taxon>
        <taxon>Metazoa</taxon>
        <taxon>Ecdysozoa</taxon>
        <taxon>Nematoda</taxon>
        <taxon>Chromadorea</taxon>
        <taxon>Rhabditida</taxon>
        <taxon>Spirurina</taxon>
        <taxon>Ascaridomorpha</taxon>
        <taxon>Ascaridoidea</taxon>
        <taxon>Anisakidae</taxon>
        <taxon>Anisakis</taxon>
        <taxon>Anisakis simplex complex</taxon>
    </lineage>
</organism>
<feature type="compositionally biased region" description="Polar residues" evidence="1">
    <location>
        <begin position="47"/>
        <end position="65"/>
    </location>
</feature>
<sequence>MEIANGGISALPLEDKICDEEPLDSVFIDDSRESEDTIQFSARRPPVNNSPSNRESISTTHNQQLIPKRTRATVSMRDDETDMWGSEEVDHKEEFTLTLTDPDHRNALLDRLNTFRRNRELCDVVLFVREKEILAHKVLCILIQLL</sequence>
<gene>
    <name evidence="2" type="ORF">ASIM_LOCUS1109</name>
</gene>
<proteinExistence type="predicted"/>
<keyword evidence="3" id="KW-1185">Reference proteome</keyword>
<dbReference type="Gene3D" id="3.30.710.10">
    <property type="entry name" value="Potassium Channel Kv1.1, Chain A"/>
    <property type="match status" value="1"/>
</dbReference>
<evidence type="ECO:0000313" key="3">
    <source>
        <dbReference type="Proteomes" id="UP000267096"/>
    </source>
</evidence>
<evidence type="ECO:0000313" key="4">
    <source>
        <dbReference type="WBParaSite" id="ASIM_0000122101-mRNA-1"/>
    </source>
</evidence>
<accession>A0A0M3J126</accession>
<reference evidence="4" key="1">
    <citation type="submission" date="2017-02" db="UniProtKB">
        <authorList>
            <consortium name="WormBaseParasite"/>
        </authorList>
    </citation>
    <scope>IDENTIFICATION</scope>
</reference>
<dbReference type="WBParaSite" id="ASIM_0000122101-mRNA-1">
    <property type="protein sequence ID" value="ASIM_0000122101-mRNA-1"/>
    <property type="gene ID" value="ASIM_0000122101"/>
</dbReference>
<protein>
    <submittedName>
        <fullName evidence="4">BTB domain-containing protein</fullName>
    </submittedName>
</protein>
<dbReference type="InterPro" id="IPR011333">
    <property type="entry name" value="SKP1/BTB/POZ_sf"/>
</dbReference>
<dbReference type="AlphaFoldDB" id="A0A0M3J126"/>
<dbReference type="Proteomes" id="UP000267096">
    <property type="component" value="Unassembled WGS sequence"/>
</dbReference>
<evidence type="ECO:0000256" key="1">
    <source>
        <dbReference type="SAM" id="MobiDB-lite"/>
    </source>
</evidence>
<evidence type="ECO:0000313" key="2">
    <source>
        <dbReference type="EMBL" id="VDK18422.1"/>
    </source>
</evidence>
<dbReference type="EMBL" id="UYRR01001036">
    <property type="protein sequence ID" value="VDK18422.1"/>
    <property type="molecule type" value="Genomic_DNA"/>
</dbReference>
<dbReference type="OrthoDB" id="5855650at2759"/>
<reference evidence="2 3" key="2">
    <citation type="submission" date="2018-11" db="EMBL/GenBank/DDBJ databases">
        <authorList>
            <consortium name="Pathogen Informatics"/>
        </authorList>
    </citation>
    <scope>NUCLEOTIDE SEQUENCE [LARGE SCALE GENOMIC DNA]</scope>
</reference>
<feature type="region of interest" description="Disordered" evidence="1">
    <location>
        <begin position="34"/>
        <end position="69"/>
    </location>
</feature>
<dbReference type="SUPFAM" id="SSF54695">
    <property type="entry name" value="POZ domain"/>
    <property type="match status" value="1"/>
</dbReference>